<dbReference type="Gene3D" id="2.30.29.30">
    <property type="entry name" value="Pleckstrin-homology domain (PH domain)/Phosphotyrosine-binding domain (PTB)"/>
    <property type="match status" value="1"/>
</dbReference>
<feature type="domain" description="DH" evidence="3">
    <location>
        <begin position="173"/>
        <end position="362"/>
    </location>
</feature>
<feature type="region of interest" description="Disordered" evidence="2">
    <location>
        <begin position="897"/>
        <end position="920"/>
    </location>
</feature>
<dbReference type="PROSITE" id="PS50219">
    <property type="entry name" value="CNH"/>
    <property type="match status" value="1"/>
</dbReference>
<dbReference type="AlphaFoldDB" id="A0A1X2H590"/>
<dbReference type="SUPFAM" id="SSF48065">
    <property type="entry name" value="DBL homology domain (DH-domain)"/>
    <property type="match status" value="1"/>
</dbReference>
<dbReference type="InterPro" id="IPR000219">
    <property type="entry name" value="DH_dom"/>
</dbReference>
<dbReference type="InParanoid" id="A0A1X2H590"/>
<feature type="compositionally biased region" description="Acidic residues" evidence="2">
    <location>
        <begin position="1"/>
        <end position="18"/>
    </location>
</feature>
<dbReference type="InterPro" id="IPR001180">
    <property type="entry name" value="CNH_dom"/>
</dbReference>
<dbReference type="InterPro" id="IPR035899">
    <property type="entry name" value="DBL_dom_sf"/>
</dbReference>
<dbReference type="EMBL" id="MCGN01000009">
    <property type="protein sequence ID" value="ORY93557.1"/>
    <property type="molecule type" value="Genomic_DNA"/>
</dbReference>
<accession>A0A1X2H590</accession>
<dbReference type="PANTHER" id="PTHR46572:SF1">
    <property type="entry name" value="RHO1 GUANINE NUCLEOTIDE EXCHANGE FACTOR TUS1"/>
    <property type="match status" value="1"/>
</dbReference>
<dbReference type="Gene3D" id="1.20.900.10">
    <property type="entry name" value="Dbl homology (DH) domain"/>
    <property type="match status" value="1"/>
</dbReference>
<dbReference type="InterPro" id="IPR011993">
    <property type="entry name" value="PH-like_dom_sf"/>
</dbReference>
<reference evidence="5 6" key="1">
    <citation type="submission" date="2016-07" db="EMBL/GenBank/DDBJ databases">
        <title>Pervasive Adenine N6-methylation of Active Genes in Fungi.</title>
        <authorList>
            <consortium name="DOE Joint Genome Institute"/>
            <person name="Mondo S.J."/>
            <person name="Dannebaum R.O."/>
            <person name="Kuo R.C."/>
            <person name="Labutti K."/>
            <person name="Haridas S."/>
            <person name="Kuo A."/>
            <person name="Salamov A."/>
            <person name="Ahrendt S.R."/>
            <person name="Lipzen A."/>
            <person name="Sullivan W."/>
            <person name="Andreopoulos W.B."/>
            <person name="Clum A."/>
            <person name="Lindquist E."/>
            <person name="Daum C."/>
            <person name="Ramamoorthy G.K."/>
            <person name="Gryganskyi A."/>
            <person name="Culley D."/>
            <person name="Magnuson J.K."/>
            <person name="James T.Y."/>
            <person name="O'Malley M.A."/>
            <person name="Stajich J.E."/>
            <person name="Spatafora J.W."/>
            <person name="Visel A."/>
            <person name="Grigoriev I.V."/>
        </authorList>
    </citation>
    <scope>NUCLEOTIDE SEQUENCE [LARGE SCALE GENOMIC DNA]</scope>
    <source>
        <strain evidence="5 6">NRRL 2496</strain>
    </source>
</reference>
<feature type="region of interest" description="Disordered" evidence="2">
    <location>
        <begin position="527"/>
        <end position="581"/>
    </location>
</feature>
<evidence type="ECO:0000313" key="5">
    <source>
        <dbReference type="EMBL" id="ORY93557.1"/>
    </source>
</evidence>
<protein>
    <recommendedName>
        <fullName evidence="7">DH domain-containing protein</fullName>
    </recommendedName>
</protein>
<keyword evidence="1" id="KW-0344">Guanine-nucleotide releasing factor</keyword>
<feature type="region of interest" description="Disordered" evidence="2">
    <location>
        <begin position="1"/>
        <end position="23"/>
    </location>
</feature>
<dbReference type="OrthoDB" id="2272012at2759"/>
<evidence type="ECO:0000256" key="1">
    <source>
        <dbReference type="ARBA" id="ARBA00022658"/>
    </source>
</evidence>
<feature type="compositionally biased region" description="Low complexity" evidence="2">
    <location>
        <begin position="903"/>
        <end position="920"/>
    </location>
</feature>
<evidence type="ECO:0000313" key="6">
    <source>
        <dbReference type="Proteomes" id="UP000242180"/>
    </source>
</evidence>
<dbReference type="PROSITE" id="PS50010">
    <property type="entry name" value="DH_2"/>
    <property type="match status" value="1"/>
</dbReference>
<comment type="caution">
    <text evidence="5">The sequence shown here is derived from an EMBL/GenBank/DDBJ whole genome shotgun (WGS) entry which is preliminary data.</text>
</comment>
<evidence type="ECO:0008006" key="7">
    <source>
        <dbReference type="Google" id="ProtNLM"/>
    </source>
</evidence>
<dbReference type="Pfam" id="PF00780">
    <property type="entry name" value="CNH"/>
    <property type="match status" value="2"/>
</dbReference>
<dbReference type="CDD" id="cd00160">
    <property type="entry name" value="RhoGEF"/>
    <property type="match status" value="1"/>
</dbReference>
<sequence length="1115" mass="125597">MDDDDSVQSGEDDEDEEGERQIRPTALLSQLAIHFIRAAAYAHVTKQEAVDAIQYVLSEHMTSAHRSPSMQAQLLDALVSHAVLIPCEQYFQVSAHNASQGVFVPLTPCYSPTCQNSVHSCYSPSCPRRKPTGPLRVQREQQDTIVHEDTKDPDWFQNVPRHILQALPAKERKRQSAITELLASEQQYCNDLDILRDVYAQPLLNSSTAIEDLRRQRFHDIVFGNYDTIAELHRRGCAELMSHRQAHLLFVDRVGTIILRHVSRLMEPYLLYAANHVKAAYVVSVEANRSPAFARFLETQNAAVSTRRLGLRHYLTLPTLRIGKFRLLIKNIQKYTADDGDQLALAAALAELRDILARMNEATRRAEIETRLLQIASSLTIPLHIPATLRQILPDHASLLHEGRLFLAQSSHSFIMAPCHIFLFSHLLVVTRPRVSADKHEEYIVAGKPIPLHMLHVGGTPRSFIRHLSSRVSSTLIASTSSSNSLLKRRSEDSQAPTFEGGTLLERDHSITGLYIRARLRRFRQSLRRHPQTAPMVTEGEENSTLGSPVSPKPTHALPTRPHSRASPFRHRHCRFSPTPLRPMGGSVMISRLRSPLRSPAPKARASPPALLSKQRTSRRLRILKICHLGAPEVAYYLACPTVEDREQWRTWLYNLLTPIQKQGPFRLDPLCEVLIGSSRQAIMVSGSTMFPTGCGRIYCTLPFERPDGLPMMALGTQSGVWIGPRDGSQDFWLALAHDDCQQLAIIGDHVLLVRAHNRKKSLIAYDLERVCQPQQQESHHHHHHYHRHLHYWVVRSRSVISFTVGTIRGQTVLCYLTRRRRSRGTCALVMMVFRTTQHGIASWFQKKKEYRLQFRDASQVQMAHDAVFVQSIAHGVERIDLSSSSITSRRISVPSDHCLSRTSSNHSIETTTSSSTGYSYATSVSTSSSSSSDDLGHGPPIVGFVPLNRQHGIGFLYSAQAIWRVNYVDSAINSSISNKIKPHIEFESRVQRVACVYPYLIAFSPTVIEVRHMETGEMVQAIGGSHIRCVYISESDGFQPPSFPTPSSASSLPSSSPSSSFRSSSFYSFMQQQPDLVYPTIHVTMLHPDDRVIRVYSLSLRSRRRESSLKADKK</sequence>
<feature type="domain" description="CNH" evidence="4">
    <location>
        <begin position="695"/>
        <end position="1038"/>
    </location>
</feature>
<dbReference type="SMART" id="SM00325">
    <property type="entry name" value="RhoGEF"/>
    <property type="match status" value="1"/>
</dbReference>
<dbReference type="GO" id="GO:0005085">
    <property type="term" value="F:guanyl-nucleotide exchange factor activity"/>
    <property type="evidence" value="ECO:0007669"/>
    <property type="project" value="UniProtKB-KW"/>
</dbReference>
<proteinExistence type="predicted"/>
<organism evidence="5 6">
    <name type="scientific">Syncephalastrum racemosum</name>
    <name type="common">Filamentous fungus</name>
    <dbReference type="NCBI Taxonomy" id="13706"/>
    <lineage>
        <taxon>Eukaryota</taxon>
        <taxon>Fungi</taxon>
        <taxon>Fungi incertae sedis</taxon>
        <taxon>Mucoromycota</taxon>
        <taxon>Mucoromycotina</taxon>
        <taxon>Mucoromycetes</taxon>
        <taxon>Mucorales</taxon>
        <taxon>Syncephalastraceae</taxon>
        <taxon>Syncephalastrum</taxon>
    </lineage>
</organism>
<dbReference type="PANTHER" id="PTHR46572">
    <property type="entry name" value="RHO1 GDP-GTP EXCHANGE PROTEIN 1-RELATED"/>
    <property type="match status" value="1"/>
</dbReference>
<gene>
    <name evidence="5" type="ORF">BCR43DRAFT_497141</name>
</gene>
<evidence type="ECO:0000259" key="4">
    <source>
        <dbReference type="PROSITE" id="PS50219"/>
    </source>
</evidence>
<dbReference type="OMA" id="WISTIPH"/>
<evidence type="ECO:0000259" key="3">
    <source>
        <dbReference type="PROSITE" id="PS50010"/>
    </source>
</evidence>
<dbReference type="Pfam" id="PF00621">
    <property type="entry name" value="RhoGEF"/>
    <property type="match status" value="1"/>
</dbReference>
<dbReference type="InterPro" id="IPR052233">
    <property type="entry name" value="Rho-type_GEFs"/>
</dbReference>
<feature type="compositionally biased region" description="Basic residues" evidence="2">
    <location>
        <begin position="562"/>
        <end position="575"/>
    </location>
</feature>
<name>A0A1X2H590_SYNRA</name>
<evidence type="ECO:0000256" key="2">
    <source>
        <dbReference type="SAM" id="MobiDB-lite"/>
    </source>
</evidence>
<keyword evidence="6" id="KW-1185">Reference proteome</keyword>
<dbReference type="STRING" id="13706.A0A1X2H590"/>
<dbReference type="Proteomes" id="UP000242180">
    <property type="component" value="Unassembled WGS sequence"/>
</dbReference>